<protein>
    <recommendedName>
        <fullName evidence="3">Flagellar protein FlaF</fullName>
    </recommendedName>
</protein>
<accession>A0ABS5IEI2</accession>
<evidence type="ECO:0008006" key="3">
    <source>
        <dbReference type="Google" id="ProtNLM"/>
    </source>
</evidence>
<sequence>MSESTTLSAIEEQAFQLSRAAIFLDQAKTDRSKLAEALELNLMVWVALRTLITGDGCMASAQVVENLIRLANFVAEKTLAGAEAASEATIDALINVNLQISEGLLEGNKG</sequence>
<comment type="caution">
    <text evidence="1">The sequence shown here is derived from an EMBL/GenBank/DDBJ whole genome shotgun (WGS) entry which is preliminary data.</text>
</comment>
<proteinExistence type="predicted"/>
<name>A0ABS5IEI2_9PROT</name>
<dbReference type="EMBL" id="JAGTUF010000014">
    <property type="protein sequence ID" value="MBR9972832.1"/>
    <property type="molecule type" value="Genomic_DNA"/>
</dbReference>
<dbReference type="RefSeq" id="WP_211549975.1">
    <property type="nucleotide sequence ID" value="NZ_JAGTUF010000014.1"/>
</dbReference>
<dbReference type="Pfam" id="PF07309">
    <property type="entry name" value="FlaF"/>
    <property type="match status" value="1"/>
</dbReference>
<dbReference type="InterPro" id="IPR010845">
    <property type="entry name" value="FlaF"/>
</dbReference>
<reference evidence="1 2" key="1">
    <citation type="submission" date="2021-04" db="EMBL/GenBank/DDBJ databases">
        <title>Magnetospirillum sulfuroxidans sp. nov., a facultative chemolithoautotrophic sulfur-oxidizing alphaproteobacterium isolated from freshwater sediment and proposals for Paramagetospirillum gen. nov., and Magnetospirillaceae fam. nov.</title>
        <authorList>
            <person name="Koziaeva V."/>
            <person name="Geelhoed J.S."/>
            <person name="Sorokin D.Y."/>
            <person name="Grouzdev D.S."/>
        </authorList>
    </citation>
    <scope>NUCLEOTIDE SEQUENCE [LARGE SCALE GENOMIC DNA]</scope>
    <source>
        <strain evidence="1 2">J10</strain>
    </source>
</reference>
<evidence type="ECO:0000313" key="2">
    <source>
        <dbReference type="Proteomes" id="UP000680714"/>
    </source>
</evidence>
<dbReference type="Proteomes" id="UP000680714">
    <property type="component" value="Unassembled WGS sequence"/>
</dbReference>
<gene>
    <name evidence="1" type="ORF">KEC16_13995</name>
</gene>
<evidence type="ECO:0000313" key="1">
    <source>
        <dbReference type="EMBL" id="MBR9972832.1"/>
    </source>
</evidence>
<organism evidence="1 2">
    <name type="scientific">Magnetospirillum sulfuroxidans</name>
    <dbReference type="NCBI Taxonomy" id="611300"/>
    <lineage>
        <taxon>Bacteria</taxon>
        <taxon>Pseudomonadati</taxon>
        <taxon>Pseudomonadota</taxon>
        <taxon>Alphaproteobacteria</taxon>
        <taxon>Rhodospirillales</taxon>
        <taxon>Rhodospirillaceae</taxon>
        <taxon>Magnetospirillum</taxon>
    </lineage>
</organism>
<keyword evidence="2" id="KW-1185">Reference proteome</keyword>